<feature type="transmembrane region" description="Helical" evidence="5">
    <location>
        <begin position="29"/>
        <end position="51"/>
    </location>
</feature>
<feature type="transmembrane region" description="Helical" evidence="5">
    <location>
        <begin position="101"/>
        <end position="119"/>
    </location>
</feature>
<dbReference type="SUPFAM" id="SSF81321">
    <property type="entry name" value="Family A G protein-coupled receptor-like"/>
    <property type="match status" value="1"/>
</dbReference>
<dbReference type="WBParaSite" id="PTRK_0000306650.1">
    <property type="protein sequence ID" value="PTRK_0000306650.1"/>
    <property type="gene ID" value="PTRK_0000306650"/>
</dbReference>
<accession>A0A0N4Z7B5</accession>
<feature type="transmembrane region" description="Helical" evidence="5">
    <location>
        <begin position="63"/>
        <end position="81"/>
    </location>
</feature>
<keyword evidence="3 5" id="KW-1133">Transmembrane helix</keyword>
<dbReference type="InterPro" id="IPR047130">
    <property type="entry name" value="7TM_GPCR_Srsx_nematod"/>
</dbReference>
<evidence type="ECO:0000256" key="3">
    <source>
        <dbReference type="ARBA" id="ARBA00022989"/>
    </source>
</evidence>
<sequence length="323" mass="37424">MYNTTLVTLSPQFVSTFNETKSTSINQGIIFTTFSFLIIGLLGNVLMILLILMTRILWNRISLLLGILSFTDIILNIYMLEARIDMLSGAYYLTNDECFEISVYGIFASNVKMFLQFFIAIDRVLAIKYYIFYKNFSSSFYLSIVIFFSIFFGIILTSIGKVYTTDNVLSPVCTIPSAYYGNGKAIWIVINLISSICIICIYSYIWTFVKNHIKDETIDKNSVYINKVKAVLSSLTIIVIIYTLSWFLIFILLLIIHFFATKSMLTVIIQEQMVWLVIINISSNFPVYMWRTDEYRKTFIRLFCFKSFFKISPESHNYGNTIT</sequence>
<keyword evidence="7" id="KW-1185">Reference proteome</keyword>
<evidence type="ECO:0000313" key="8">
    <source>
        <dbReference type="WBParaSite" id="PTRK_0000306650.1"/>
    </source>
</evidence>
<evidence type="ECO:0000256" key="4">
    <source>
        <dbReference type="ARBA" id="ARBA00023136"/>
    </source>
</evidence>
<evidence type="ECO:0000313" key="7">
    <source>
        <dbReference type="Proteomes" id="UP000038045"/>
    </source>
</evidence>
<name>A0A0N4Z7B5_PARTI</name>
<feature type="transmembrane region" description="Helical" evidence="5">
    <location>
        <begin position="185"/>
        <end position="209"/>
    </location>
</feature>
<feature type="domain" description="G-protein coupled receptors family 1 profile" evidence="6">
    <location>
        <begin position="43"/>
        <end position="288"/>
    </location>
</feature>
<feature type="transmembrane region" description="Helical" evidence="5">
    <location>
        <begin position="230"/>
        <end position="260"/>
    </location>
</feature>
<keyword evidence="4 5" id="KW-0472">Membrane</keyword>
<organism evidence="7 8">
    <name type="scientific">Parastrongyloides trichosuri</name>
    <name type="common">Possum-specific nematode worm</name>
    <dbReference type="NCBI Taxonomy" id="131310"/>
    <lineage>
        <taxon>Eukaryota</taxon>
        <taxon>Metazoa</taxon>
        <taxon>Ecdysozoa</taxon>
        <taxon>Nematoda</taxon>
        <taxon>Chromadorea</taxon>
        <taxon>Rhabditida</taxon>
        <taxon>Tylenchina</taxon>
        <taxon>Panagrolaimomorpha</taxon>
        <taxon>Strongyloidoidea</taxon>
        <taxon>Strongyloididae</taxon>
        <taxon>Parastrongyloides</taxon>
    </lineage>
</organism>
<reference evidence="8" key="1">
    <citation type="submission" date="2017-02" db="UniProtKB">
        <authorList>
            <consortium name="WormBaseParasite"/>
        </authorList>
    </citation>
    <scope>IDENTIFICATION</scope>
</reference>
<evidence type="ECO:0000256" key="5">
    <source>
        <dbReference type="SAM" id="Phobius"/>
    </source>
</evidence>
<evidence type="ECO:0000259" key="6">
    <source>
        <dbReference type="PROSITE" id="PS50262"/>
    </source>
</evidence>
<dbReference type="AlphaFoldDB" id="A0A0N4Z7B5"/>
<dbReference type="Proteomes" id="UP000038045">
    <property type="component" value="Unplaced"/>
</dbReference>
<dbReference type="InterPro" id="IPR017452">
    <property type="entry name" value="GPCR_Rhodpsn_7TM"/>
</dbReference>
<dbReference type="InterPro" id="IPR000276">
    <property type="entry name" value="GPCR_Rhodpsn"/>
</dbReference>
<proteinExistence type="predicted"/>
<dbReference type="Pfam" id="PF10320">
    <property type="entry name" value="7TM_GPCR_Srsx"/>
    <property type="match status" value="1"/>
</dbReference>
<dbReference type="SMART" id="SM01381">
    <property type="entry name" value="7TM_GPCR_Srsx"/>
    <property type="match status" value="1"/>
</dbReference>
<dbReference type="PROSITE" id="PS50262">
    <property type="entry name" value="G_PROTEIN_RECEP_F1_2"/>
    <property type="match status" value="1"/>
</dbReference>
<dbReference type="GO" id="GO:0004930">
    <property type="term" value="F:G protein-coupled receptor activity"/>
    <property type="evidence" value="ECO:0007669"/>
    <property type="project" value="InterPro"/>
</dbReference>
<dbReference type="InterPro" id="IPR019424">
    <property type="entry name" value="7TM_GPCR_Srsx"/>
</dbReference>
<feature type="transmembrane region" description="Helical" evidence="5">
    <location>
        <begin position="140"/>
        <end position="160"/>
    </location>
</feature>
<dbReference type="GO" id="GO:0016020">
    <property type="term" value="C:membrane"/>
    <property type="evidence" value="ECO:0007669"/>
    <property type="project" value="UniProtKB-SubCell"/>
</dbReference>
<evidence type="ECO:0000256" key="1">
    <source>
        <dbReference type="ARBA" id="ARBA00004370"/>
    </source>
</evidence>
<dbReference type="Gene3D" id="1.20.1070.10">
    <property type="entry name" value="Rhodopsin 7-helix transmembrane proteins"/>
    <property type="match status" value="1"/>
</dbReference>
<dbReference type="PRINTS" id="PR00237">
    <property type="entry name" value="GPCRRHODOPSN"/>
</dbReference>
<feature type="transmembrane region" description="Helical" evidence="5">
    <location>
        <begin position="272"/>
        <end position="290"/>
    </location>
</feature>
<evidence type="ECO:0000256" key="2">
    <source>
        <dbReference type="ARBA" id="ARBA00022692"/>
    </source>
</evidence>
<dbReference type="PANTHER" id="PTHR23360">
    <property type="entry name" value="G-PROTEIN COUPLED RECEPTORS FAMILY 1 PROFILE DOMAIN-CONTAINING PROTEIN-RELATED"/>
    <property type="match status" value="1"/>
</dbReference>
<comment type="subcellular location">
    <subcellularLocation>
        <location evidence="1">Membrane</location>
    </subcellularLocation>
</comment>
<keyword evidence="2 5" id="KW-0812">Transmembrane</keyword>
<dbReference type="PANTHER" id="PTHR23360:SF16">
    <property type="entry name" value="G-PROTEIN COUPLED RECEPTORS FAMILY 1 PROFILE DOMAIN-CONTAINING PROTEIN"/>
    <property type="match status" value="1"/>
</dbReference>
<protein>
    <submittedName>
        <fullName evidence="8">G_PROTEIN_RECEP_F1_2 domain-containing protein</fullName>
    </submittedName>
</protein>